<dbReference type="InterPro" id="IPR026634">
    <property type="entry name" value="TPST-like"/>
</dbReference>
<dbReference type="EMBL" id="SJZB01000014">
    <property type="protein sequence ID" value="TCJ17115.1"/>
    <property type="molecule type" value="Genomic_DNA"/>
</dbReference>
<dbReference type="OrthoDB" id="9777890at2"/>
<gene>
    <name evidence="3" type="ORF">EZJ19_03975</name>
</gene>
<dbReference type="AlphaFoldDB" id="A0A4R1BIH0"/>
<dbReference type="PANTHER" id="PTHR12788">
    <property type="entry name" value="PROTEIN-TYROSINE SULFOTRANSFERASE 2"/>
    <property type="match status" value="1"/>
</dbReference>
<dbReference type="Gene3D" id="1.25.40.10">
    <property type="entry name" value="Tetratricopeptide repeat domain"/>
    <property type="match status" value="3"/>
</dbReference>
<dbReference type="SUPFAM" id="SSF52540">
    <property type="entry name" value="P-loop containing nucleoside triphosphate hydrolases"/>
    <property type="match status" value="1"/>
</dbReference>
<dbReference type="InterPro" id="IPR011990">
    <property type="entry name" value="TPR-like_helical_dom_sf"/>
</dbReference>
<dbReference type="InterPro" id="IPR004027">
    <property type="entry name" value="SEC_C_motif"/>
</dbReference>
<dbReference type="PANTHER" id="PTHR12788:SF10">
    <property type="entry name" value="PROTEIN-TYROSINE SULFOTRANSFERASE"/>
    <property type="match status" value="1"/>
</dbReference>
<feature type="repeat" description="TPR" evidence="2">
    <location>
        <begin position="140"/>
        <end position="173"/>
    </location>
</feature>
<dbReference type="Pfam" id="PF13469">
    <property type="entry name" value="Sulfotransfer_3"/>
    <property type="match status" value="1"/>
</dbReference>
<dbReference type="GO" id="GO:0008476">
    <property type="term" value="F:protein-tyrosine sulfotransferase activity"/>
    <property type="evidence" value="ECO:0007669"/>
    <property type="project" value="InterPro"/>
</dbReference>
<dbReference type="Pfam" id="PF13181">
    <property type="entry name" value="TPR_8"/>
    <property type="match status" value="1"/>
</dbReference>
<dbReference type="InterPro" id="IPR027417">
    <property type="entry name" value="P-loop_NTPase"/>
</dbReference>
<keyword evidence="4" id="KW-1185">Reference proteome</keyword>
<dbReference type="Pfam" id="PF14559">
    <property type="entry name" value="TPR_19"/>
    <property type="match status" value="1"/>
</dbReference>
<reference evidence="3 4" key="1">
    <citation type="submission" date="2019-03" db="EMBL/GenBank/DDBJ databases">
        <title>Genome sequence of Thiobacillaceae bacterium LSR1, a sulfur-oxidizing bacterium isolated from freshwater sediment.</title>
        <authorList>
            <person name="Li S."/>
        </authorList>
    </citation>
    <scope>NUCLEOTIDE SEQUENCE [LARGE SCALE GENOMIC DNA]</scope>
    <source>
        <strain evidence="3 4">LSR1</strain>
    </source>
</reference>
<dbReference type="Gene3D" id="3.10.450.50">
    <property type="match status" value="1"/>
</dbReference>
<comment type="caution">
    <text evidence="3">The sequence shown here is derived from an EMBL/GenBank/DDBJ whole genome shotgun (WGS) entry which is preliminary data.</text>
</comment>
<dbReference type="Proteomes" id="UP000295443">
    <property type="component" value="Unassembled WGS sequence"/>
</dbReference>
<evidence type="ECO:0000256" key="1">
    <source>
        <dbReference type="ARBA" id="ARBA00022679"/>
    </source>
</evidence>
<dbReference type="SUPFAM" id="SSF48452">
    <property type="entry name" value="TPR-like"/>
    <property type="match status" value="1"/>
</dbReference>
<dbReference type="InterPro" id="IPR019734">
    <property type="entry name" value="TPR_rpt"/>
</dbReference>
<dbReference type="Pfam" id="PF02810">
    <property type="entry name" value="SEC-C"/>
    <property type="match status" value="1"/>
</dbReference>
<dbReference type="PROSITE" id="PS50005">
    <property type="entry name" value="TPR"/>
    <property type="match status" value="1"/>
</dbReference>
<evidence type="ECO:0000313" key="4">
    <source>
        <dbReference type="Proteomes" id="UP000295443"/>
    </source>
</evidence>
<proteinExistence type="predicted"/>
<keyword evidence="2" id="KW-0802">TPR repeat</keyword>
<accession>A0A4R1BIH0</accession>
<evidence type="ECO:0000256" key="2">
    <source>
        <dbReference type="PROSITE-ProRule" id="PRU00339"/>
    </source>
</evidence>
<dbReference type="SUPFAM" id="SSF103642">
    <property type="entry name" value="Sec-C motif"/>
    <property type="match status" value="1"/>
</dbReference>
<dbReference type="Gene3D" id="3.40.50.300">
    <property type="entry name" value="P-loop containing nucleotide triphosphate hydrolases"/>
    <property type="match status" value="1"/>
</dbReference>
<dbReference type="SMART" id="SM00028">
    <property type="entry name" value="TPR"/>
    <property type="match status" value="7"/>
</dbReference>
<keyword evidence="1" id="KW-0808">Transferase</keyword>
<dbReference type="Pfam" id="PF13432">
    <property type="entry name" value="TPR_16"/>
    <property type="match status" value="1"/>
</dbReference>
<evidence type="ECO:0000313" key="3">
    <source>
        <dbReference type="EMBL" id="TCJ17115.1"/>
    </source>
</evidence>
<name>A0A4R1BIH0_9PROT</name>
<sequence length="608" mass="68008">MAQPSLNGPCPCGSGKKYKRCCGAQAKSDERTQALRQLVGATLQAYEQGDLTRAERLIGQALTLAPNDPGLLGIKGMTLFRLGRLDAANACISRAIEINPKDSRLWNFRGQVQARLRRNEGYVEAERAFGHAVELDPSFAEAWHNLGQVQLSTAKPYEAIESFRQALRRAPDERDSYVHLALAHYLMHELPDARAAIERAVALGLDATQAALLQALLLRAEGRIAEADALRARTTVADTPGPGHVGLLREIGQIELLAGNMAEAVYWLKQAQAAAPDDEMIYYHLSSACKFSATERDLVANMERLAGVAKEPARHRLEFALGKAYADLGEHNRAFQHYKTGNDLVRATVPFDATAFRAETEAIIARRRGHDTAPGSDSPLPVLIVGTPRSGTSLVEQIISSHSQAAGAGELDFWGRIAGTPDGYSQAQRQRLAEDYLAILRRHAPGALRITDKQPLNYQCLDTILSVFPNARIVHCQRHPIDACLSIYFQLFDRSQAYKWDEAGLVVFYEAYQRLMAHWRAVLPPENLYELRYEKLVDDLEGESRRLMTFLGLAWEPGQLEFYKQTRSVFTPSKWQVRQPIYTTSKARWRRYEKHLGPLLELLRYAPD</sequence>
<organism evidence="3 4">
    <name type="scientific">Parasulfuritortus cantonensis</name>
    <dbReference type="NCBI Taxonomy" id="2528202"/>
    <lineage>
        <taxon>Bacteria</taxon>
        <taxon>Pseudomonadati</taxon>
        <taxon>Pseudomonadota</taxon>
        <taxon>Betaproteobacteria</taxon>
        <taxon>Nitrosomonadales</taxon>
        <taxon>Thiobacillaceae</taxon>
        <taxon>Parasulfuritortus</taxon>
    </lineage>
</organism>
<protein>
    <submittedName>
        <fullName evidence="3">Tetratricopeptide repeat protein</fullName>
    </submittedName>
</protein>